<name>A0AA88GKD3_NAELO</name>
<protein>
    <submittedName>
        <fullName evidence="1">Uncharacterized protein</fullName>
    </submittedName>
</protein>
<comment type="caution">
    <text evidence="1">The sequence shown here is derived from an EMBL/GenBank/DDBJ whole genome shotgun (WGS) entry which is preliminary data.</text>
</comment>
<sequence length="703" mass="80900">MSKGGKGLGNGGAKRRRRALWESQPRGWSTIRLLTNPIIGTTNPESTRLVEPLKKKIKFSSSSMNITGEIISHPYSHWLNSLVLLKVFEYLPMSDQLNFRLINHSSFNTALGISSSSLCWKFKTMMEGASSTSWFGTSSTNQATQQTPFHQEYFNILSSGLKEAPHLYSHQLILMLEPLAHQTINLSTTCCSHSKMSNASTEKSLEMGREDENNDMMKTTSEHDKQQSLALRHVMHGCLLSVNAALRNLMIKYSTLFTNQDPFQSHYRDVSDPNIEELLKNQEYVELFKTGIVSYRQWIGYGNKYSQSSKCEIKIKRKSVLKDVDSNPYIYLVQQHGLGINCREGTSDQYYQLVQRKGRATIPILESLFYREPTGEAQYHKRRLQRILDECELPSEWNTKKFLSFLMLCSSSLLNSIENCEFTDTLNRIKPVMTIQEDENEECQDDEETYDRENPYLQQRPMLLYAYHENMKQTDYEVAGIEFMDKLISEFLNPTRNKGIAQIREGVTCLRKKLNFLCARVNLSKMEPPQGCIKLIQDLQSNLVTRHESYSFSTCIGEYVTEQDSYSKVTFRRLEKPEELMTLVLQGTQVAGYGDSFVDFSISSTTEQDGNSATTLEMCYSNEKDLFDDNCSKSGFLERLIGSQRIAQYSSIQIAFSLLHVMDRPHHFLISDFGQRSTRDHDVTDVWNSFLERFSDKLYENED</sequence>
<evidence type="ECO:0000313" key="2">
    <source>
        <dbReference type="Proteomes" id="UP000816034"/>
    </source>
</evidence>
<reference evidence="1 2" key="1">
    <citation type="journal article" date="2018" name="BMC Genomics">
        <title>The genome of Naegleria lovaniensis, the basis for a comparative approach to unravel pathogenicity factors of the human pathogenic amoeba N. fowleri.</title>
        <authorList>
            <person name="Liechti N."/>
            <person name="Schurch N."/>
            <person name="Bruggmann R."/>
            <person name="Wittwer M."/>
        </authorList>
    </citation>
    <scope>NUCLEOTIDE SEQUENCE [LARGE SCALE GENOMIC DNA]</scope>
    <source>
        <strain evidence="1 2">ATCC 30569</strain>
    </source>
</reference>
<gene>
    <name evidence="1" type="ORF">C9374_008523</name>
</gene>
<dbReference type="GeneID" id="68100977"/>
<accession>A0AA88GKD3</accession>
<proteinExistence type="predicted"/>
<dbReference type="EMBL" id="PYSW02000034">
    <property type="protein sequence ID" value="KAG2378380.1"/>
    <property type="molecule type" value="Genomic_DNA"/>
</dbReference>
<dbReference type="AlphaFoldDB" id="A0AA88GKD3"/>
<organism evidence="1 2">
    <name type="scientific">Naegleria lovaniensis</name>
    <name type="common">Amoeba</name>
    <dbReference type="NCBI Taxonomy" id="51637"/>
    <lineage>
        <taxon>Eukaryota</taxon>
        <taxon>Discoba</taxon>
        <taxon>Heterolobosea</taxon>
        <taxon>Tetramitia</taxon>
        <taxon>Eutetramitia</taxon>
        <taxon>Vahlkampfiidae</taxon>
        <taxon>Naegleria</taxon>
    </lineage>
</organism>
<dbReference type="Proteomes" id="UP000816034">
    <property type="component" value="Unassembled WGS sequence"/>
</dbReference>
<keyword evidence="2" id="KW-1185">Reference proteome</keyword>
<evidence type="ECO:0000313" key="1">
    <source>
        <dbReference type="EMBL" id="KAG2378380.1"/>
    </source>
</evidence>
<dbReference type="RefSeq" id="XP_044545642.1">
    <property type="nucleotide sequence ID" value="XM_044698609.1"/>
</dbReference>